<evidence type="ECO:0000313" key="3">
    <source>
        <dbReference type="EMBL" id="MFC4310931.1"/>
    </source>
</evidence>
<evidence type="ECO:0000256" key="2">
    <source>
        <dbReference type="ARBA" id="ARBA00022679"/>
    </source>
</evidence>
<gene>
    <name evidence="3" type="ORF">ACFPN2_17680</name>
</gene>
<dbReference type="PANTHER" id="PTHR12049">
    <property type="entry name" value="PROTEIN ARGININE METHYLTRANSFERASE NDUFAF7, MITOCHONDRIAL"/>
    <property type="match status" value="1"/>
</dbReference>
<dbReference type="PANTHER" id="PTHR12049:SF7">
    <property type="entry name" value="PROTEIN ARGININE METHYLTRANSFERASE NDUFAF7, MITOCHONDRIAL"/>
    <property type="match status" value="1"/>
</dbReference>
<accession>A0ABV8STR5</accession>
<comment type="caution">
    <text evidence="3">The sequence shown here is derived from an EMBL/GenBank/DDBJ whole genome shotgun (WGS) entry which is preliminary data.</text>
</comment>
<dbReference type="Gene3D" id="3.40.50.12710">
    <property type="match status" value="1"/>
</dbReference>
<dbReference type="SUPFAM" id="SSF53335">
    <property type="entry name" value="S-adenosyl-L-methionine-dependent methyltransferases"/>
    <property type="match status" value="1"/>
</dbReference>
<organism evidence="3 4">
    <name type="scientific">Steroidobacter flavus</name>
    <dbReference type="NCBI Taxonomy" id="1842136"/>
    <lineage>
        <taxon>Bacteria</taxon>
        <taxon>Pseudomonadati</taxon>
        <taxon>Pseudomonadota</taxon>
        <taxon>Gammaproteobacteria</taxon>
        <taxon>Steroidobacterales</taxon>
        <taxon>Steroidobacteraceae</taxon>
        <taxon>Steroidobacter</taxon>
    </lineage>
</organism>
<dbReference type="InterPro" id="IPR029063">
    <property type="entry name" value="SAM-dependent_MTases_sf"/>
</dbReference>
<dbReference type="GO" id="GO:0008168">
    <property type="term" value="F:methyltransferase activity"/>
    <property type="evidence" value="ECO:0007669"/>
    <property type="project" value="UniProtKB-KW"/>
</dbReference>
<keyword evidence="1 3" id="KW-0489">Methyltransferase</keyword>
<dbReference type="Proteomes" id="UP001595904">
    <property type="component" value="Unassembled WGS sequence"/>
</dbReference>
<dbReference type="RefSeq" id="WP_380598839.1">
    <property type="nucleotide sequence ID" value="NZ_JBHSDU010000003.1"/>
</dbReference>
<dbReference type="GO" id="GO:0032259">
    <property type="term" value="P:methylation"/>
    <property type="evidence" value="ECO:0007669"/>
    <property type="project" value="UniProtKB-KW"/>
</dbReference>
<dbReference type="InterPro" id="IPR038375">
    <property type="entry name" value="NDUFAF7_sf"/>
</dbReference>
<protein>
    <submittedName>
        <fullName evidence="3">Class I SAM-dependent methyltransferase</fullName>
    </submittedName>
</protein>
<proteinExistence type="predicted"/>
<evidence type="ECO:0000313" key="4">
    <source>
        <dbReference type="Proteomes" id="UP001595904"/>
    </source>
</evidence>
<keyword evidence="2" id="KW-0808">Transferase</keyword>
<dbReference type="Pfam" id="PF02636">
    <property type="entry name" value="Methyltransf_28"/>
    <property type="match status" value="1"/>
</dbReference>
<name>A0ABV8STR5_9GAMM</name>
<keyword evidence="4" id="KW-1185">Reference proteome</keyword>
<dbReference type="InterPro" id="IPR003788">
    <property type="entry name" value="NDUFAF7"/>
</dbReference>
<dbReference type="EMBL" id="JBHSDU010000003">
    <property type="protein sequence ID" value="MFC4310931.1"/>
    <property type="molecule type" value="Genomic_DNA"/>
</dbReference>
<evidence type="ECO:0000256" key="1">
    <source>
        <dbReference type="ARBA" id="ARBA00022603"/>
    </source>
</evidence>
<sequence>MPDPSIYMSVPLSLPALTPEESAHSEQLVQRIREAIDAAGGWISFERFMEMALYEPGFGYYSAGSTKLGSEGDFVTAPEISPLFSRCLANQCVQVLETVTGGHILELGAGSGVMAADVLTELDRQQKTPDRYLILEVSADLRERQRALLQRRLPHLMDRIEWLDRLPEDLRGVLLANEVLDALPIQRFCIRGLQVNQLGVTWQLGQLDWSEVHADATLEARVREIEFNLGEPFADGYTSELNLRLQPWIAGIAASMKEGAAFFIDYGLPRKQFYAASRSAGTMLCHFRHRFHDDPLINVGVQDIGAWVDFTAVAEAAVAAGMSVAGYTTQAHFLIGNGIEQFLAPKDDDELASRLQMARQAMLLTLPGEMGERFKVIGLTKGMDLPLRGFSVRDLAASL</sequence>
<reference evidence="4" key="1">
    <citation type="journal article" date="2019" name="Int. J. Syst. Evol. Microbiol.">
        <title>The Global Catalogue of Microorganisms (GCM) 10K type strain sequencing project: providing services to taxonomists for standard genome sequencing and annotation.</title>
        <authorList>
            <consortium name="The Broad Institute Genomics Platform"/>
            <consortium name="The Broad Institute Genome Sequencing Center for Infectious Disease"/>
            <person name="Wu L."/>
            <person name="Ma J."/>
        </authorList>
    </citation>
    <scope>NUCLEOTIDE SEQUENCE [LARGE SCALE GENOMIC DNA]</scope>
    <source>
        <strain evidence="4">CGMCC 1.10759</strain>
    </source>
</reference>